<sequence>MDSVEGKIIAYYGKGEGKTTASIGHAIRTLGHNKRVVILQFMKGRPTTGEYQFLKNLDNLQIHLCGTPGFLKGEKSREIHLKKAKEGLELAHRVLAEKQADLLILDEILYAVKFELLTEDDVLELLEKRGHTDIILSGREPGARIIEMADIATHMEKVKHYWNETSSTTSGIEY</sequence>
<evidence type="ECO:0008006" key="2">
    <source>
        <dbReference type="Google" id="ProtNLM"/>
    </source>
</evidence>
<accession>A0A7G9YW45</accession>
<protein>
    <recommendedName>
        <fullName evidence="2">Cob(I)yrinic acid a,c-diamide adenosyltransferase</fullName>
    </recommendedName>
</protein>
<name>A0A7G9YW45_9EURY</name>
<dbReference type="GO" id="GO:0005524">
    <property type="term" value="F:ATP binding"/>
    <property type="evidence" value="ECO:0007669"/>
    <property type="project" value="InterPro"/>
</dbReference>
<dbReference type="AlphaFoldDB" id="A0A7G9YW45"/>
<dbReference type="InterPro" id="IPR003724">
    <property type="entry name" value="CblAdoTrfase_CobA"/>
</dbReference>
<gene>
    <name evidence="1" type="ORF">CIBIFOJE_00012</name>
</gene>
<evidence type="ECO:0000313" key="1">
    <source>
        <dbReference type="EMBL" id="QNO52229.1"/>
    </source>
</evidence>
<dbReference type="PANTHER" id="PTHR46638">
    <property type="entry name" value="CORRINOID ADENOSYLTRANSFERASE"/>
    <property type="match status" value="1"/>
</dbReference>
<dbReference type="GO" id="GO:0008817">
    <property type="term" value="F:corrinoid adenosyltransferase activity"/>
    <property type="evidence" value="ECO:0007669"/>
    <property type="project" value="InterPro"/>
</dbReference>
<dbReference type="Pfam" id="PF02572">
    <property type="entry name" value="CobA_CobO_BtuR"/>
    <property type="match status" value="1"/>
</dbReference>
<dbReference type="PANTHER" id="PTHR46638:SF1">
    <property type="entry name" value="CORRINOID ADENOSYLTRANSFERASE"/>
    <property type="match status" value="1"/>
</dbReference>
<dbReference type="GO" id="GO:0009236">
    <property type="term" value="P:cobalamin biosynthetic process"/>
    <property type="evidence" value="ECO:0007669"/>
    <property type="project" value="InterPro"/>
</dbReference>
<dbReference type="EMBL" id="MT631504">
    <property type="protein sequence ID" value="QNO52229.1"/>
    <property type="molecule type" value="Genomic_DNA"/>
</dbReference>
<dbReference type="CDD" id="cd00561">
    <property type="entry name" value="CobA_ACA"/>
    <property type="match status" value="1"/>
</dbReference>
<dbReference type="PIRSF" id="PIRSF015617">
    <property type="entry name" value="Adensltrnsf_CobA"/>
    <property type="match status" value="1"/>
</dbReference>
<organism evidence="1">
    <name type="scientific">Candidatus Methanophagaceae archaeon ANME-1 ERB6</name>
    <dbReference type="NCBI Taxonomy" id="2759912"/>
    <lineage>
        <taxon>Archaea</taxon>
        <taxon>Methanobacteriati</taxon>
        <taxon>Methanobacteriota</taxon>
        <taxon>Stenosarchaea group</taxon>
        <taxon>Methanomicrobia</taxon>
        <taxon>Candidatus Methanophagales</taxon>
        <taxon>Candidatus Methanophagaceae</taxon>
    </lineage>
</organism>
<dbReference type="InterPro" id="IPR027417">
    <property type="entry name" value="P-loop_NTPase"/>
</dbReference>
<reference evidence="1" key="1">
    <citation type="submission" date="2020-06" db="EMBL/GenBank/DDBJ databases">
        <title>Unique genomic features of the anaerobic methanotrophic archaea.</title>
        <authorList>
            <person name="Chadwick G.L."/>
            <person name="Skennerton C.T."/>
            <person name="Laso-Perez R."/>
            <person name="Leu A.O."/>
            <person name="Speth D.R."/>
            <person name="Yu H."/>
            <person name="Morgan-Lang C."/>
            <person name="Hatzenpichler R."/>
            <person name="Goudeau D."/>
            <person name="Malmstrom R."/>
            <person name="Brazelton W.J."/>
            <person name="Woyke T."/>
            <person name="Hallam S.J."/>
            <person name="Tyson G.W."/>
            <person name="Wegener G."/>
            <person name="Boetius A."/>
            <person name="Orphan V."/>
        </authorList>
    </citation>
    <scope>NUCLEOTIDE SEQUENCE</scope>
</reference>
<dbReference type="Gene3D" id="3.40.50.300">
    <property type="entry name" value="P-loop containing nucleotide triphosphate hydrolases"/>
    <property type="match status" value="1"/>
</dbReference>
<proteinExistence type="predicted"/>
<dbReference type="SUPFAM" id="SSF52540">
    <property type="entry name" value="P-loop containing nucleoside triphosphate hydrolases"/>
    <property type="match status" value="1"/>
</dbReference>